<dbReference type="EMBL" id="CAVMJV010000030">
    <property type="protein sequence ID" value="CAK5076593.1"/>
    <property type="molecule type" value="Genomic_DNA"/>
</dbReference>
<comment type="caution">
    <text evidence="1">The sequence shown here is derived from an EMBL/GenBank/DDBJ whole genome shotgun (WGS) entry which is preliminary data.</text>
</comment>
<protein>
    <submittedName>
        <fullName evidence="1">Uncharacterized protein</fullName>
    </submittedName>
</protein>
<gene>
    <name evidence="1" type="ORF">MENTE1834_LOCUS23460</name>
</gene>
<keyword evidence="2" id="KW-1185">Reference proteome</keyword>
<accession>A0ACB0ZC84</accession>
<sequence length="392" mass="44121">MSTENNNFEKPPPFIINGNNKVCDENIEEKNLEKSKKKTGLGWFVACLFVVSDMAGGGLVALPTAMIQAGFWTGILLSFLMTLIFMFTSKALGRNWVILRRRWPVYQKHCRQPYPEIGRRAMGKWMGNVVSICVDINQFGTTVVYLLLSAKNIHDTLKSLFDANISFCVLLVILAICLLPITFLNSPQDFWLAAVVAVTTTSLAVILICIGSLLDFGECRQHHSIPEFQITNFFLAVGTLLFAYGGHPAFPTIQNDMRKPEDFEKSSLLSFSILFCMYTPVCIIGYMTYGNSLRESVINSLQHVWIQQIVNLMITLHLIFTIIIVNNPLNQKVEEVFNIPHDFGWKRVVVRTGMMILVLFVAETVPSFGPLLDLMGKLIRYLSVFPPTFSSG</sequence>
<dbReference type="Proteomes" id="UP001497535">
    <property type="component" value="Unassembled WGS sequence"/>
</dbReference>
<proteinExistence type="predicted"/>
<reference evidence="1" key="1">
    <citation type="submission" date="2023-11" db="EMBL/GenBank/DDBJ databases">
        <authorList>
            <person name="Poullet M."/>
        </authorList>
    </citation>
    <scope>NUCLEOTIDE SEQUENCE</scope>
    <source>
        <strain evidence="1">E1834</strain>
    </source>
</reference>
<name>A0ACB0ZC84_MELEN</name>
<evidence type="ECO:0000313" key="1">
    <source>
        <dbReference type="EMBL" id="CAK5076593.1"/>
    </source>
</evidence>
<evidence type="ECO:0000313" key="2">
    <source>
        <dbReference type="Proteomes" id="UP001497535"/>
    </source>
</evidence>
<organism evidence="1 2">
    <name type="scientific">Meloidogyne enterolobii</name>
    <name type="common">Root-knot nematode worm</name>
    <name type="synonym">Meloidogyne mayaguensis</name>
    <dbReference type="NCBI Taxonomy" id="390850"/>
    <lineage>
        <taxon>Eukaryota</taxon>
        <taxon>Metazoa</taxon>
        <taxon>Ecdysozoa</taxon>
        <taxon>Nematoda</taxon>
        <taxon>Chromadorea</taxon>
        <taxon>Rhabditida</taxon>
        <taxon>Tylenchina</taxon>
        <taxon>Tylenchomorpha</taxon>
        <taxon>Tylenchoidea</taxon>
        <taxon>Meloidogynidae</taxon>
        <taxon>Meloidogyninae</taxon>
        <taxon>Meloidogyne</taxon>
    </lineage>
</organism>